<dbReference type="GO" id="GO:0043025">
    <property type="term" value="C:neuronal cell body"/>
    <property type="evidence" value="ECO:0007669"/>
    <property type="project" value="TreeGrafter"/>
</dbReference>
<feature type="transmembrane region" description="Helical" evidence="8">
    <location>
        <begin position="322"/>
        <end position="351"/>
    </location>
</feature>
<comment type="caution">
    <text evidence="8">Lacks conserved residue(s) required for the propagation of feature annotation.</text>
</comment>
<evidence type="ECO:0000256" key="8">
    <source>
        <dbReference type="RuleBase" id="RU363108"/>
    </source>
</evidence>
<dbReference type="GO" id="GO:0030424">
    <property type="term" value="C:axon"/>
    <property type="evidence" value="ECO:0007669"/>
    <property type="project" value="TreeGrafter"/>
</dbReference>
<evidence type="ECO:0000256" key="2">
    <source>
        <dbReference type="ARBA" id="ARBA00022475"/>
    </source>
</evidence>
<dbReference type="GO" id="GO:0005886">
    <property type="term" value="C:plasma membrane"/>
    <property type="evidence" value="ECO:0007669"/>
    <property type="project" value="UniProtKB-SubCell"/>
</dbReference>
<dbReference type="GO" id="GO:0007165">
    <property type="term" value="P:signal transduction"/>
    <property type="evidence" value="ECO:0007669"/>
    <property type="project" value="UniProtKB-KW"/>
</dbReference>
<accession>A0A346TI30</accession>
<organism evidence="9">
    <name type="scientific">Cyrtorhinus lividipennis</name>
    <dbReference type="NCBI Taxonomy" id="1032904"/>
    <lineage>
        <taxon>Eukaryota</taxon>
        <taxon>Metazoa</taxon>
        <taxon>Ecdysozoa</taxon>
        <taxon>Arthropoda</taxon>
        <taxon>Hexapoda</taxon>
        <taxon>Insecta</taxon>
        <taxon>Pterygota</taxon>
        <taxon>Neoptera</taxon>
        <taxon>Paraneoptera</taxon>
        <taxon>Hemiptera</taxon>
        <taxon>Heteroptera</taxon>
        <taxon>Panheteroptera</taxon>
        <taxon>Cimicomorpha</taxon>
        <taxon>Miridae</taxon>
        <taxon>Orthotylini</taxon>
        <taxon>Cyrtorhinus</taxon>
    </lineage>
</organism>
<keyword evidence="4 8" id="KW-1133">Transmembrane helix</keyword>
<reference evidence="9" key="1">
    <citation type="journal article" date="2018" name="Sci. Rep.">
        <title>Identification and expression analysis of putative chemoreception genes from Cyrtorhinus lividipennis (Hemiptera: Miridae) antennal transcriptome.</title>
        <authorList>
            <person name="Wang G.Y."/>
            <person name="Zhu J.L."/>
            <person name="Zhou W.W."/>
            <person name="Liu S."/>
            <person name="Khairul Q.M."/>
            <person name="Ansari N.A."/>
            <person name="Zhu Z.R."/>
        </authorList>
    </citation>
    <scope>NUCLEOTIDE SEQUENCE</scope>
</reference>
<feature type="transmembrane region" description="Helical" evidence="8">
    <location>
        <begin position="259"/>
        <end position="280"/>
    </location>
</feature>
<evidence type="ECO:0000256" key="5">
    <source>
        <dbReference type="ARBA" id="ARBA00023136"/>
    </source>
</evidence>
<keyword evidence="5 8" id="KW-0472">Membrane</keyword>
<dbReference type="GO" id="GO:0008049">
    <property type="term" value="P:male courtship behavior"/>
    <property type="evidence" value="ECO:0007669"/>
    <property type="project" value="TreeGrafter"/>
</dbReference>
<dbReference type="GO" id="GO:0007635">
    <property type="term" value="P:chemosensory behavior"/>
    <property type="evidence" value="ECO:0007669"/>
    <property type="project" value="TreeGrafter"/>
</dbReference>
<dbReference type="EMBL" id="MH510328">
    <property type="protein sequence ID" value="AXU25113.1"/>
    <property type="molecule type" value="mRNA"/>
</dbReference>
<dbReference type="PANTHER" id="PTHR21143:SF133">
    <property type="entry name" value="GUSTATORY AND PHEROMONE RECEPTOR 32A-RELATED"/>
    <property type="match status" value="1"/>
</dbReference>
<name>A0A346TI30_9HEMI</name>
<evidence type="ECO:0000256" key="7">
    <source>
        <dbReference type="ARBA" id="ARBA00023224"/>
    </source>
</evidence>
<comment type="function">
    <text evidence="8">Gustatory receptor which mediates acceptance or avoidance behavior, depending on its substrates.</text>
</comment>
<reference evidence="9" key="2">
    <citation type="submission" date="2018-06" db="EMBL/GenBank/DDBJ databases">
        <authorList>
            <person name="Zhirakovskaya E."/>
        </authorList>
    </citation>
    <scope>NUCLEOTIDE SEQUENCE</scope>
</reference>
<feature type="transmembrane region" description="Helical" evidence="8">
    <location>
        <begin position="85"/>
        <end position="107"/>
    </location>
</feature>
<keyword evidence="2 8" id="KW-1003">Cell membrane</keyword>
<evidence type="ECO:0000313" key="9">
    <source>
        <dbReference type="EMBL" id="AXU25113.1"/>
    </source>
</evidence>
<evidence type="ECO:0000256" key="3">
    <source>
        <dbReference type="ARBA" id="ARBA00022692"/>
    </source>
</evidence>
<feature type="transmembrane region" description="Helical" evidence="8">
    <location>
        <begin position="160"/>
        <end position="182"/>
    </location>
</feature>
<dbReference type="AlphaFoldDB" id="A0A346TI30"/>
<keyword evidence="6 8" id="KW-0675">Receptor</keyword>
<feature type="transmembrane region" description="Helical" evidence="8">
    <location>
        <begin position="135"/>
        <end position="154"/>
    </location>
</feature>
<feature type="transmembrane region" description="Helical" evidence="8">
    <location>
        <begin position="24"/>
        <end position="42"/>
    </location>
</feature>
<feature type="transmembrane region" description="Helical" evidence="8">
    <location>
        <begin position="226"/>
        <end position="247"/>
    </location>
</feature>
<comment type="similarity">
    <text evidence="8">Belongs to the insect chemoreceptor superfamily. Gustatory receptor (GR) family.</text>
</comment>
<dbReference type="PANTHER" id="PTHR21143">
    <property type="entry name" value="INVERTEBRATE GUSTATORY RECEPTOR"/>
    <property type="match status" value="1"/>
</dbReference>
<dbReference type="GO" id="GO:0050909">
    <property type="term" value="P:sensory perception of taste"/>
    <property type="evidence" value="ECO:0007669"/>
    <property type="project" value="InterPro"/>
</dbReference>
<feature type="transmembrane region" description="Helical" evidence="8">
    <location>
        <begin position="54"/>
        <end position="73"/>
    </location>
</feature>
<protein>
    <recommendedName>
        <fullName evidence="8">Gustatory receptor</fullName>
    </recommendedName>
</protein>
<evidence type="ECO:0000256" key="4">
    <source>
        <dbReference type="ARBA" id="ARBA00022989"/>
    </source>
</evidence>
<dbReference type="Pfam" id="PF08395">
    <property type="entry name" value="7tm_7"/>
    <property type="match status" value="1"/>
</dbReference>
<comment type="subcellular location">
    <subcellularLocation>
        <location evidence="1 8">Cell membrane</location>
        <topology evidence="1 8">Multi-pass membrane protein</topology>
    </subcellularLocation>
</comment>
<keyword evidence="3 8" id="KW-0812">Transmembrane</keyword>
<evidence type="ECO:0000256" key="1">
    <source>
        <dbReference type="ARBA" id="ARBA00004651"/>
    </source>
</evidence>
<dbReference type="InterPro" id="IPR013604">
    <property type="entry name" value="7TM_chemorcpt"/>
</dbReference>
<dbReference type="GO" id="GO:0030425">
    <property type="term" value="C:dendrite"/>
    <property type="evidence" value="ECO:0007669"/>
    <property type="project" value="TreeGrafter"/>
</dbReference>
<keyword evidence="7 8" id="KW-0807">Transducer</keyword>
<evidence type="ECO:0000256" key="6">
    <source>
        <dbReference type="ARBA" id="ARBA00023170"/>
    </source>
</evidence>
<proteinExistence type="evidence at transcript level"/>
<sequence>MQVFIIGPTDKRGFLMSMYGVNKVSVNCFVKVFFPAILMGLMPYCPNRRISRFLLVYSLAFHILHRCFYIYVLTRYIGQYSDMDFVLMSLICTNCIFKTSCIVSHLFSIIRGREKFLSIVDVCLNEDFTRNRFRFITLAGVFVLPIPLIARQVVDTGWVSMMYCIGGIVDIVSIFLIAMQYCTLLEIATKRFIATKFSLHMQLNEIENATDMHNNILELTKKIHSIYGRTILVEVCYLGFDFIVAFYDAIQSVRVHQLYTWGVSTFFCSIGYILTIYILCNACETVMRMAEKFNAELFRLMRENKELCKNEKLQLYVTMKQTVNFTACGFFTLGYPLVTSIIAAATTYLVILVQFSMPAAPAKT</sequence>